<dbReference type="PhylomeDB" id="B6Q3V5"/>
<accession>B6Q3V5</accession>
<organism evidence="6 7">
    <name type="scientific">Talaromyces marneffei (strain ATCC 18224 / CBS 334.59 / QM 7333)</name>
    <name type="common">Penicillium marneffei</name>
    <dbReference type="NCBI Taxonomy" id="441960"/>
    <lineage>
        <taxon>Eukaryota</taxon>
        <taxon>Fungi</taxon>
        <taxon>Dikarya</taxon>
        <taxon>Ascomycota</taxon>
        <taxon>Pezizomycotina</taxon>
        <taxon>Eurotiomycetes</taxon>
        <taxon>Eurotiomycetidae</taxon>
        <taxon>Eurotiales</taxon>
        <taxon>Trichocomaceae</taxon>
        <taxon>Talaromyces</taxon>
        <taxon>Talaromyces sect. Talaromyces</taxon>
    </lineage>
</organism>
<dbReference type="EMBL" id="DS995899">
    <property type="protein sequence ID" value="EEA27148.1"/>
    <property type="molecule type" value="Genomic_DNA"/>
</dbReference>
<dbReference type="PANTHER" id="PTHR47784:SF5">
    <property type="entry name" value="STEROL UPTAKE CONTROL PROTEIN 2"/>
    <property type="match status" value="1"/>
</dbReference>
<protein>
    <recommendedName>
        <fullName evidence="5">Zn(2)-C6 fungal-type domain-containing protein</fullName>
    </recommendedName>
</protein>
<reference evidence="7" key="1">
    <citation type="journal article" date="2015" name="Genome Announc.">
        <title>Genome sequence of the AIDS-associated pathogen Penicillium marneffei (ATCC18224) and its near taxonomic relative Talaromyces stipitatus (ATCC10500).</title>
        <authorList>
            <person name="Nierman W.C."/>
            <person name="Fedorova-Abrams N.D."/>
            <person name="Andrianopoulos A."/>
        </authorList>
    </citation>
    <scope>NUCLEOTIDE SEQUENCE [LARGE SCALE GENOMIC DNA]</scope>
    <source>
        <strain evidence="7">ATCC 18224 / CBS 334.59 / QM 7333</strain>
    </source>
</reference>
<dbReference type="PANTHER" id="PTHR47784">
    <property type="entry name" value="STEROL UPTAKE CONTROL PROTEIN 2"/>
    <property type="match status" value="1"/>
</dbReference>
<keyword evidence="2" id="KW-0238">DNA-binding</keyword>
<evidence type="ECO:0000256" key="1">
    <source>
        <dbReference type="ARBA" id="ARBA00023015"/>
    </source>
</evidence>
<gene>
    <name evidence="6" type="ORF">PMAA_020390</name>
</gene>
<dbReference type="GO" id="GO:0001228">
    <property type="term" value="F:DNA-binding transcription activator activity, RNA polymerase II-specific"/>
    <property type="evidence" value="ECO:0007669"/>
    <property type="project" value="TreeGrafter"/>
</dbReference>
<dbReference type="SMART" id="SM00066">
    <property type="entry name" value="GAL4"/>
    <property type="match status" value="1"/>
</dbReference>
<feature type="domain" description="Zn(2)-C6 fungal-type" evidence="5">
    <location>
        <begin position="13"/>
        <end position="43"/>
    </location>
</feature>
<dbReference type="Gene3D" id="4.10.240.10">
    <property type="entry name" value="Zn(2)-C6 fungal-type DNA-binding domain"/>
    <property type="match status" value="1"/>
</dbReference>
<dbReference type="Pfam" id="PF00172">
    <property type="entry name" value="Zn_clus"/>
    <property type="match status" value="1"/>
</dbReference>
<name>B6Q3V5_TALMQ</name>
<proteinExistence type="predicted"/>
<dbReference type="Pfam" id="PF11951">
    <property type="entry name" value="Fungal_trans_2"/>
    <property type="match status" value="1"/>
</dbReference>
<dbReference type="HOGENOM" id="CLU_024934_5_2_1"/>
<evidence type="ECO:0000259" key="5">
    <source>
        <dbReference type="PROSITE" id="PS50048"/>
    </source>
</evidence>
<evidence type="ECO:0000256" key="3">
    <source>
        <dbReference type="ARBA" id="ARBA00023163"/>
    </source>
</evidence>
<dbReference type="SUPFAM" id="SSF57701">
    <property type="entry name" value="Zn2/Cys6 DNA-binding domain"/>
    <property type="match status" value="1"/>
</dbReference>
<dbReference type="VEuPathDB" id="FungiDB:PMAA_020390"/>
<dbReference type="Proteomes" id="UP000001294">
    <property type="component" value="Unassembled WGS sequence"/>
</dbReference>
<dbReference type="GO" id="GO:0008270">
    <property type="term" value="F:zinc ion binding"/>
    <property type="evidence" value="ECO:0007669"/>
    <property type="project" value="InterPro"/>
</dbReference>
<evidence type="ECO:0000256" key="4">
    <source>
        <dbReference type="ARBA" id="ARBA00023242"/>
    </source>
</evidence>
<keyword evidence="3" id="KW-0804">Transcription</keyword>
<evidence type="ECO:0000256" key="2">
    <source>
        <dbReference type="ARBA" id="ARBA00023125"/>
    </source>
</evidence>
<dbReference type="STRING" id="441960.B6Q3V5"/>
<dbReference type="InterPro" id="IPR001138">
    <property type="entry name" value="Zn2Cys6_DnaBD"/>
</dbReference>
<evidence type="ECO:0000313" key="6">
    <source>
        <dbReference type="EMBL" id="EEA27148.1"/>
    </source>
</evidence>
<dbReference type="PROSITE" id="PS50048">
    <property type="entry name" value="ZN2_CY6_FUNGAL_2"/>
    <property type="match status" value="1"/>
</dbReference>
<sequence>MQTRRSHNKSRRGCLECKRRRVKCDETRPQCSNCARRHMTCDYGTSSLVWKDWKEEKTSPQSDSKTPSQDHKDDIFVTLERWTASQGAEPMPVTEVNVVDLELMMHWCNSAYAVLARNEATAWVWRQLVPQEAFSHRFLLWGILSVAALHLSYFRPAEHQSIYLKKAAFHQNRALTLFRESLESVGSWNGKAVFAFSSLVAVYAFGSLHNQEMSDPIQDIYQILVLIRGTNQIVARVSQTLLESDFAPLLQVNEYRNEIPADTKAAIARLHALNDSLQEGPESHKAHRGAIDDLEEMFVLFHGGATSMTPSGKWAIRLSPLYLEYLQERRSFSLVILAHYCVLLHCLRRHWCIAPWPTRVAKAIWNMLDLQHRESIQWAMDRIFDGSGLA</sequence>
<dbReference type="InterPro" id="IPR053157">
    <property type="entry name" value="Sterol_Uptake_Regulator"/>
</dbReference>
<dbReference type="AlphaFoldDB" id="B6Q3V5"/>
<dbReference type="CDD" id="cd00067">
    <property type="entry name" value="GAL4"/>
    <property type="match status" value="1"/>
</dbReference>
<dbReference type="InterPro" id="IPR036864">
    <property type="entry name" value="Zn2-C6_fun-type_DNA-bd_sf"/>
</dbReference>
<dbReference type="InterPro" id="IPR021858">
    <property type="entry name" value="Fun_TF"/>
</dbReference>
<evidence type="ECO:0000313" key="7">
    <source>
        <dbReference type="Proteomes" id="UP000001294"/>
    </source>
</evidence>
<dbReference type="OrthoDB" id="4937900at2759"/>
<dbReference type="PROSITE" id="PS00463">
    <property type="entry name" value="ZN2_CY6_FUNGAL_1"/>
    <property type="match status" value="1"/>
</dbReference>
<keyword evidence="7" id="KW-1185">Reference proteome</keyword>
<dbReference type="GO" id="GO:0003677">
    <property type="term" value="F:DNA binding"/>
    <property type="evidence" value="ECO:0007669"/>
    <property type="project" value="UniProtKB-KW"/>
</dbReference>
<keyword evidence="1" id="KW-0805">Transcription regulation</keyword>
<keyword evidence="4" id="KW-0539">Nucleus</keyword>